<feature type="compositionally biased region" description="Low complexity" evidence="3">
    <location>
        <begin position="95"/>
        <end position="107"/>
    </location>
</feature>
<reference evidence="5" key="1">
    <citation type="submission" date="2023-10" db="EMBL/GenBank/DDBJ databases">
        <authorList>
            <person name="Chen Y."/>
            <person name="Shah S."/>
            <person name="Dougan E. K."/>
            <person name="Thang M."/>
            <person name="Chan C."/>
        </authorList>
    </citation>
    <scope>NUCLEOTIDE SEQUENCE [LARGE SCALE GENOMIC DNA]</scope>
</reference>
<organism evidence="5 6">
    <name type="scientific">Prorocentrum cordatum</name>
    <dbReference type="NCBI Taxonomy" id="2364126"/>
    <lineage>
        <taxon>Eukaryota</taxon>
        <taxon>Sar</taxon>
        <taxon>Alveolata</taxon>
        <taxon>Dinophyceae</taxon>
        <taxon>Prorocentrales</taxon>
        <taxon>Prorocentraceae</taxon>
        <taxon>Prorocentrum</taxon>
    </lineage>
</organism>
<sequence length="484" mass="52981">ATLGSGRLLLGRPYTIACTSRNLFKKMASHSQSALFARQLPPQLDLRAAALLLAGMVLKEACGVPEHSEKFLVGAILLVAHSLFMSAVQPRCAASHARPRRAPAGASAPPPRRPGHNARRQRIVGAYAPGRPERGVTCDVDLQAEPLAASSLSHAEAPISSKSSEADKVADTQSRNRTSAKPACTKSVYNRCRGLRGECLRLYVEVLESGAAVDLGFFKAVAGSLDEAALRESAVDLLRAMREKRLVPDLDMQMQLTSPFKGRLLPDDLMEVFWDLWKQGCGLCARARQSLMVAHERKAPERTLELYEDMKWLGIKLDRLSCNAVLCALAQGGRADEALELFEQMTNDDKTSRIGLTPNAKSYGAVIRACTAGGKDQMAVALFDYMVANGTMPNRFAYHDAILSCMRLKQIERALNLYANMKRDRVPPCDHTLRLLIRTCSFCGLHDEAASISEDFRWAKSAEGRAESEATTDFRESSADGESE</sequence>
<proteinExistence type="predicted"/>
<gene>
    <name evidence="5" type="ORF">PCOR1329_LOCUS6944</name>
</gene>
<feature type="region of interest" description="Disordered" evidence="3">
    <location>
        <begin position="463"/>
        <end position="484"/>
    </location>
</feature>
<feature type="repeat" description="PPR" evidence="2">
    <location>
        <begin position="394"/>
        <end position="428"/>
    </location>
</feature>
<dbReference type="PROSITE" id="PS51375">
    <property type="entry name" value="PPR"/>
    <property type="match status" value="3"/>
</dbReference>
<evidence type="ECO:0000313" key="5">
    <source>
        <dbReference type="EMBL" id="CAK0798039.1"/>
    </source>
</evidence>
<dbReference type="Pfam" id="PF17177">
    <property type="entry name" value="PPR_long"/>
    <property type="match status" value="1"/>
</dbReference>
<feature type="region of interest" description="Disordered" evidence="3">
    <location>
        <begin position="151"/>
        <end position="182"/>
    </location>
</feature>
<keyword evidence="6" id="KW-1185">Reference proteome</keyword>
<name>A0ABN9PY64_9DINO</name>
<feature type="non-terminal residue" evidence="5">
    <location>
        <position position="1"/>
    </location>
</feature>
<feature type="domain" description="PROP1-like PPR" evidence="4">
    <location>
        <begin position="301"/>
        <end position="447"/>
    </location>
</feature>
<dbReference type="PANTHER" id="PTHR47447:SF17">
    <property type="entry name" value="OS12G0638900 PROTEIN"/>
    <property type="match status" value="1"/>
</dbReference>
<feature type="region of interest" description="Disordered" evidence="3">
    <location>
        <begin position="95"/>
        <end position="121"/>
    </location>
</feature>
<evidence type="ECO:0000313" key="6">
    <source>
        <dbReference type="Proteomes" id="UP001189429"/>
    </source>
</evidence>
<dbReference type="NCBIfam" id="TIGR00756">
    <property type="entry name" value="PPR"/>
    <property type="match status" value="1"/>
</dbReference>
<feature type="repeat" description="PPR" evidence="2">
    <location>
        <begin position="318"/>
        <end position="352"/>
    </location>
</feature>
<accession>A0ABN9PY64</accession>
<evidence type="ECO:0000256" key="2">
    <source>
        <dbReference type="PROSITE-ProRule" id="PRU00708"/>
    </source>
</evidence>
<dbReference type="Proteomes" id="UP001189429">
    <property type="component" value="Unassembled WGS sequence"/>
</dbReference>
<evidence type="ECO:0000259" key="4">
    <source>
        <dbReference type="Pfam" id="PF17177"/>
    </source>
</evidence>
<dbReference type="InterPro" id="IPR011990">
    <property type="entry name" value="TPR-like_helical_dom_sf"/>
</dbReference>
<protein>
    <recommendedName>
        <fullName evidence="4">PROP1-like PPR domain-containing protein</fullName>
    </recommendedName>
</protein>
<feature type="repeat" description="PPR" evidence="2">
    <location>
        <begin position="359"/>
        <end position="393"/>
    </location>
</feature>
<evidence type="ECO:0000256" key="3">
    <source>
        <dbReference type="SAM" id="MobiDB-lite"/>
    </source>
</evidence>
<dbReference type="InterPro" id="IPR033443">
    <property type="entry name" value="PROP1-like_PPR_dom"/>
</dbReference>
<dbReference type="InterPro" id="IPR002885">
    <property type="entry name" value="PPR_rpt"/>
</dbReference>
<feature type="compositionally biased region" description="Basic and acidic residues" evidence="3">
    <location>
        <begin position="463"/>
        <end position="478"/>
    </location>
</feature>
<evidence type="ECO:0000256" key="1">
    <source>
        <dbReference type="ARBA" id="ARBA00022737"/>
    </source>
</evidence>
<dbReference type="EMBL" id="CAUYUJ010001880">
    <property type="protein sequence ID" value="CAK0798039.1"/>
    <property type="molecule type" value="Genomic_DNA"/>
</dbReference>
<comment type="caution">
    <text evidence="5">The sequence shown here is derived from an EMBL/GenBank/DDBJ whole genome shotgun (WGS) entry which is preliminary data.</text>
</comment>
<dbReference type="Gene3D" id="1.25.40.10">
    <property type="entry name" value="Tetratricopeptide repeat domain"/>
    <property type="match status" value="1"/>
</dbReference>
<keyword evidence="1" id="KW-0677">Repeat</keyword>
<dbReference type="PANTHER" id="PTHR47447">
    <property type="entry name" value="OS03G0856100 PROTEIN"/>
    <property type="match status" value="1"/>
</dbReference>